<dbReference type="AlphaFoldDB" id="A0A0H5QYP5"/>
<evidence type="ECO:0000313" key="3">
    <source>
        <dbReference type="EMBL" id="CRZ07065.1"/>
    </source>
</evidence>
<dbReference type="InterPro" id="IPR032466">
    <property type="entry name" value="Metal_Hydrolase"/>
</dbReference>
<sequence>MTRPGPGHTTRLVNLRLLRDGMIIDEPGTELWMQNGKIIDEYHRWWSSKSQDQFHADSVIDCGGGIVAPGFIDIQINGASGVSFSDQDVTNADVERVGRSLLQYGVTSFLPTLVSSSEQAYRSILGRLTVYDGDIEKGATVLGYHLEGPFINPQQQGAHDASVLKTPENGCASLEQVYGHDLSNVRLITLAPELPGAVQAIYDARQRYPHILFAIGHSNATIEQCKEAIDAGASCVTHMSVLIRLKLGTITVNC</sequence>
<accession>A0A0H5QYP5</accession>
<organism evidence="3">
    <name type="scientific">Spongospora subterranea</name>
    <dbReference type="NCBI Taxonomy" id="70186"/>
    <lineage>
        <taxon>Eukaryota</taxon>
        <taxon>Sar</taxon>
        <taxon>Rhizaria</taxon>
        <taxon>Endomyxa</taxon>
        <taxon>Phytomyxea</taxon>
        <taxon>Plasmodiophorida</taxon>
        <taxon>Plasmodiophoridae</taxon>
        <taxon>Spongospora</taxon>
    </lineage>
</organism>
<protein>
    <recommendedName>
        <fullName evidence="2">Amidohydrolase-related domain-containing protein</fullName>
    </recommendedName>
</protein>
<dbReference type="GO" id="GO:0006046">
    <property type="term" value="P:N-acetylglucosamine catabolic process"/>
    <property type="evidence" value="ECO:0007669"/>
    <property type="project" value="TreeGrafter"/>
</dbReference>
<dbReference type="PANTHER" id="PTHR11113:SF14">
    <property type="entry name" value="N-ACETYLGLUCOSAMINE-6-PHOSPHATE DEACETYLASE"/>
    <property type="match status" value="1"/>
</dbReference>
<evidence type="ECO:0000256" key="1">
    <source>
        <dbReference type="ARBA" id="ARBA00022801"/>
    </source>
</evidence>
<proteinExistence type="predicted"/>
<dbReference type="InterPro" id="IPR006680">
    <property type="entry name" value="Amidohydro-rel"/>
</dbReference>
<dbReference type="EMBL" id="HACM01006629">
    <property type="protein sequence ID" value="CRZ07071.1"/>
    <property type="molecule type" value="Transcribed_RNA"/>
</dbReference>
<evidence type="ECO:0000259" key="2">
    <source>
        <dbReference type="Pfam" id="PF01979"/>
    </source>
</evidence>
<dbReference type="EMBL" id="HACM01006623">
    <property type="protein sequence ID" value="CRZ07065.1"/>
    <property type="molecule type" value="Transcribed_RNA"/>
</dbReference>
<dbReference type="Gene3D" id="3.20.20.140">
    <property type="entry name" value="Metal-dependent hydrolases"/>
    <property type="match status" value="1"/>
</dbReference>
<dbReference type="PANTHER" id="PTHR11113">
    <property type="entry name" value="N-ACETYLGLUCOSAMINE-6-PHOSPHATE DEACETYLASE"/>
    <property type="match status" value="1"/>
</dbReference>
<dbReference type="EMBL" id="HACM01006618">
    <property type="protein sequence ID" value="CRZ07060.1"/>
    <property type="molecule type" value="Transcribed_RNA"/>
</dbReference>
<dbReference type="SUPFAM" id="SSF51556">
    <property type="entry name" value="Metallo-dependent hydrolases"/>
    <property type="match status" value="1"/>
</dbReference>
<reference evidence="3" key="1">
    <citation type="submission" date="2015-04" db="EMBL/GenBank/DDBJ databases">
        <title>The genome sequence of the plant pathogenic Rhizarian Plasmodiophora brassicae reveals insights in its biotrophic life cycle and the origin of chitin synthesis.</title>
        <authorList>
            <person name="Schwelm A."/>
            <person name="Fogelqvist J."/>
            <person name="Knaust A."/>
            <person name="Julke S."/>
            <person name="Lilja T."/>
            <person name="Dhandapani V."/>
            <person name="Bonilla-Rosso G."/>
            <person name="Karlsson M."/>
            <person name="Shevchenko A."/>
            <person name="Choi S.R."/>
            <person name="Kim H.G."/>
            <person name="Park J.Y."/>
            <person name="Lim Y.P."/>
            <person name="Ludwig-Muller J."/>
            <person name="Dixelius C."/>
        </authorList>
    </citation>
    <scope>NUCLEOTIDE SEQUENCE</scope>
    <source>
        <tissue evidence="3">Potato root galls</tissue>
    </source>
</reference>
<dbReference type="Pfam" id="PF01979">
    <property type="entry name" value="Amidohydro_1"/>
    <property type="match status" value="1"/>
</dbReference>
<feature type="domain" description="Amidohydrolase-related" evidence="2">
    <location>
        <begin position="66"/>
        <end position="247"/>
    </location>
</feature>
<name>A0A0H5QYP5_9EUKA</name>
<keyword evidence="1" id="KW-0378">Hydrolase</keyword>
<dbReference type="GO" id="GO:0008448">
    <property type="term" value="F:N-acetylglucosamine-6-phosphate deacetylase activity"/>
    <property type="evidence" value="ECO:0007669"/>
    <property type="project" value="TreeGrafter"/>
</dbReference>